<name>A0A9X9I568_NEISU</name>
<evidence type="ECO:0000259" key="1">
    <source>
        <dbReference type="Pfam" id="PF04865"/>
    </source>
</evidence>
<sequence>MPFSRPNLKEIIERVETDITSRTSENEYPQAGSVAGVFAAALGGASHLLHWGIKQMLPSTATGEQLEEHARIWLKVPRKPAAFAEGEITVTGSSGVVLPAGTLFARGDGIRFVTTADLTLSASSGAVTVTAETAGEIGNTKAGTVLTMVSPVLGVQSSAPVGLSGISGGSDVESDADLRSRLIRRIQGSAQGGADYDYETWALEVPGITRAWVLPLHNGLGTVSVAVVRDNDESIIPDEREIARVQEHIEEVRPVTARVTVIAPVEKKVRYRINLAPDTAENRAGWKQR</sequence>
<evidence type="ECO:0000259" key="2">
    <source>
        <dbReference type="Pfam" id="PF26078"/>
    </source>
</evidence>
<dbReference type="InterPro" id="IPR052399">
    <property type="entry name" value="Phage_Baseplate_Assmbl_Protein"/>
</dbReference>
<evidence type="ECO:0000313" key="4">
    <source>
        <dbReference type="Proteomes" id="UP001057336"/>
    </source>
</evidence>
<dbReference type="Pfam" id="PF04865">
    <property type="entry name" value="Baseplate_J"/>
    <property type="match status" value="1"/>
</dbReference>
<evidence type="ECO:0000313" key="3">
    <source>
        <dbReference type="EMBL" id="UTG75522.1"/>
    </source>
</evidence>
<dbReference type="Pfam" id="PF26078">
    <property type="entry name" value="Baseplate_J_M"/>
    <property type="match status" value="1"/>
</dbReference>
<organism evidence="3 4">
    <name type="scientific">Neisseria subflava</name>
    <dbReference type="NCBI Taxonomy" id="28449"/>
    <lineage>
        <taxon>Bacteria</taxon>
        <taxon>Pseudomonadati</taxon>
        <taxon>Pseudomonadota</taxon>
        <taxon>Betaproteobacteria</taxon>
        <taxon>Neisseriales</taxon>
        <taxon>Neisseriaceae</taxon>
        <taxon>Neisseria</taxon>
    </lineage>
</organism>
<dbReference type="PANTHER" id="PTHR37829:SF3">
    <property type="entry name" value="PROTEIN JAYE-RELATED"/>
    <property type="match status" value="1"/>
</dbReference>
<dbReference type="AlphaFoldDB" id="A0A9X9I568"/>
<proteinExistence type="predicted"/>
<reference evidence="3" key="1">
    <citation type="submission" date="2021-04" db="EMBL/GenBank/DDBJ databases">
        <title>Characterizing Neisseria spp. as novel respiratory pathobionts in bronchiectasis.</title>
        <authorList>
            <person name="Li L."/>
            <person name="Mac Aogain M."/>
            <person name="Xu T."/>
            <person name="Jaggi T.K."/>
            <person name="Chan L.Y."/>
            <person name="Keir H.R."/>
            <person name="Dicker A.J."/>
            <person name="Qu J."/>
            <person name="Liu Y."/>
            <person name="Chen H.S."/>
            <person name="Koh M.S."/>
            <person name="Ong T.H."/>
            <person name="Lim A.Y.H."/>
            <person name="Abisheganaden J."/>
            <person name="Low T.B."/>
            <person name="Oliver B.G."/>
            <person name="Tan N.S."/>
            <person name="Fang M."/>
            <person name="Chalmers J.D."/>
            <person name="Chotirmall S.H."/>
        </authorList>
    </citation>
    <scope>NUCLEOTIDE SEQUENCE</scope>
    <source>
        <strain evidence="3">CG0073</strain>
    </source>
</reference>
<feature type="domain" description="Baseplate J-like central" evidence="2">
    <location>
        <begin position="190"/>
        <end position="263"/>
    </location>
</feature>
<dbReference type="InterPro" id="IPR006949">
    <property type="entry name" value="Barrel_Baseplate_J-like"/>
</dbReference>
<dbReference type="PANTHER" id="PTHR37829">
    <property type="entry name" value="PHAGE-LIKE ELEMENT PBSX PROTEIN XKDT"/>
    <property type="match status" value="1"/>
</dbReference>
<accession>A0A9X9I568</accession>
<dbReference type="InterPro" id="IPR058531">
    <property type="entry name" value="Baseplate_J_M"/>
</dbReference>
<protein>
    <submittedName>
        <fullName evidence="3">Baseplate J/gp47 family protein</fullName>
    </submittedName>
</protein>
<dbReference type="Proteomes" id="UP001057336">
    <property type="component" value="Chromosome"/>
</dbReference>
<gene>
    <name evidence="3" type="ORF">KCG53_10605</name>
</gene>
<dbReference type="EMBL" id="CP073118">
    <property type="protein sequence ID" value="UTG75522.1"/>
    <property type="molecule type" value="Genomic_DNA"/>
</dbReference>
<feature type="domain" description="Baseplate protein J-like barrel" evidence="1">
    <location>
        <begin position="88"/>
        <end position="158"/>
    </location>
</feature>